<comment type="similarity">
    <text evidence="2 4">Belongs to the MoeA family.</text>
</comment>
<comment type="function">
    <text evidence="1 4">Catalyzes the insertion of molybdate into adenylated molybdopterin with the concomitant release of AMP.</text>
</comment>
<keyword evidence="4" id="KW-0808">Transferase</keyword>
<dbReference type="SMART" id="SM00852">
    <property type="entry name" value="MoCF_biosynth"/>
    <property type="match status" value="1"/>
</dbReference>
<dbReference type="SUPFAM" id="SSF53218">
    <property type="entry name" value="Molybdenum cofactor biosynthesis proteins"/>
    <property type="match status" value="1"/>
</dbReference>
<sequence>MTRCSCAIASPSVDEALAALIDTAPTLDTTEVALHAALGRTLARTIRAPRAYPPFNRAMMDGYAARHAELGDGNPGNAAALRVRPASDSDHSAPHPLPAGHCAAIATGAPLPPGADVVLRRERVNVSAGWLHVIEPASPWADCETVGAVAMPGAPILSSGTILTAGHLSLAARHGLATLPVRRAPRVAVLVTGDELIPPGEPCPPGSIHDSNSILLQATLTRLGAEVVGPAAPLADHLPTLEAAVRRQLADADVVCLIGGSSVGTRDFGRALLTRVGTTLFEGVSMRPGRPTSAAATPDGKLVIALPGRPAALLTALQVLVRPLLEAMQSSAAATPAPCARLVSPIGPMNAARYLPVRLECRDGTWWTLEQDVEAEYADALAVIPAHRTLDASTPVNLIALR</sequence>
<dbReference type="InterPro" id="IPR001453">
    <property type="entry name" value="MoaB/Mog_dom"/>
</dbReference>
<accession>A0ABZ0Z1N0</accession>
<comment type="pathway">
    <text evidence="4">Cofactor biosynthesis; molybdopterin biosynthesis.</text>
</comment>
<feature type="domain" description="MoaB/Mog" evidence="5">
    <location>
        <begin position="188"/>
        <end position="327"/>
    </location>
</feature>
<dbReference type="Pfam" id="PF03453">
    <property type="entry name" value="MoeA_N"/>
    <property type="match status" value="1"/>
</dbReference>
<dbReference type="InterPro" id="IPR036688">
    <property type="entry name" value="MoeA_C_domain_IV_sf"/>
</dbReference>
<dbReference type="InterPro" id="IPR036135">
    <property type="entry name" value="MoeA_linker/N_sf"/>
</dbReference>
<evidence type="ECO:0000259" key="5">
    <source>
        <dbReference type="SMART" id="SM00852"/>
    </source>
</evidence>
<dbReference type="Pfam" id="PF00994">
    <property type="entry name" value="MoCF_biosynth"/>
    <property type="match status" value="1"/>
</dbReference>
<dbReference type="RefSeq" id="WP_322522242.1">
    <property type="nucleotide sequence ID" value="NZ_CP140153.1"/>
</dbReference>
<evidence type="ECO:0000256" key="4">
    <source>
        <dbReference type="RuleBase" id="RU365090"/>
    </source>
</evidence>
<comment type="catalytic activity">
    <reaction evidence="3">
        <text>adenylyl-molybdopterin + molybdate = Mo-molybdopterin + AMP + H(+)</text>
        <dbReference type="Rhea" id="RHEA:35047"/>
        <dbReference type="ChEBI" id="CHEBI:15378"/>
        <dbReference type="ChEBI" id="CHEBI:36264"/>
        <dbReference type="ChEBI" id="CHEBI:62727"/>
        <dbReference type="ChEBI" id="CHEBI:71302"/>
        <dbReference type="ChEBI" id="CHEBI:456215"/>
        <dbReference type="EC" id="2.10.1.1"/>
    </reaction>
</comment>
<reference evidence="6 7" key="1">
    <citation type="submission" date="2023-11" db="EMBL/GenBank/DDBJ databases">
        <title>MicrobeMod: A computational toolkit for identifying prokaryotic methylation and restriction-modification with nanopore sequencing.</title>
        <authorList>
            <person name="Crits-Christoph A."/>
            <person name="Kang S.C."/>
            <person name="Lee H."/>
            <person name="Ostrov N."/>
        </authorList>
    </citation>
    <scope>NUCLEOTIDE SEQUENCE [LARGE SCALE GENOMIC DNA]</scope>
    <source>
        <strain evidence="6 7">ATCC 49870</strain>
    </source>
</reference>
<dbReference type="EC" id="2.10.1.1" evidence="4"/>
<keyword evidence="4" id="KW-0500">Molybdenum</keyword>
<organism evidence="6 7">
    <name type="scientific">Guyparkeria halophila</name>
    <dbReference type="NCBI Taxonomy" id="47960"/>
    <lineage>
        <taxon>Bacteria</taxon>
        <taxon>Pseudomonadati</taxon>
        <taxon>Pseudomonadota</taxon>
        <taxon>Gammaproteobacteria</taxon>
        <taxon>Chromatiales</taxon>
        <taxon>Thioalkalibacteraceae</taxon>
        <taxon>Guyparkeria</taxon>
    </lineage>
</organism>
<keyword evidence="4" id="KW-0460">Magnesium</keyword>
<keyword evidence="7" id="KW-1185">Reference proteome</keyword>
<dbReference type="Gene3D" id="2.170.190.11">
    <property type="entry name" value="Molybdopterin biosynthesis moea protein, domain 3"/>
    <property type="match status" value="1"/>
</dbReference>
<evidence type="ECO:0000256" key="3">
    <source>
        <dbReference type="ARBA" id="ARBA00047317"/>
    </source>
</evidence>
<dbReference type="Gene3D" id="2.40.340.10">
    <property type="entry name" value="MoeA, C-terminal, domain IV"/>
    <property type="match status" value="1"/>
</dbReference>
<gene>
    <name evidence="6" type="ORF">SR882_05035</name>
</gene>
<keyword evidence="4" id="KW-0501">Molybdenum cofactor biosynthesis</keyword>
<evidence type="ECO:0000256" key="1">
    <source>
        <dbReference type="ARBA" id="ARBA00002901"/>
    </source>
</evidence>
<name>A0ABZ0Z1N0_9GAMM</name>
<dbReference type="Proteomes" id="UP001327459">
    <property type="component" value="Chromosome"/>
</dbReference>
<dbReference type="InterPro" id="IPR038987">
    <property type="entry name" value="MoeA-like"/>
</dbReference>
<proteinExistence type="inferred from homology"/>
<keyword evidence="4" id="KW-0479">Metal-binding</keyword>
<evidence type="ECO:0000256" key="2">
    <source>
        <dbReference type="ARBA" id="ARBA00010763"/>
    </source>
</evidence>
<dbReference type="Gene3D" id="3.90.105.10">
    <property type="entry name" value="Molybdopterin biosynthesis moea protein, domain 2"/>
    <property type="match status" value="1"/>
</dbReference>
<dbReference type="InterPro" id="IPR036425">
    <property type="entry name" value="MoaB/Mog-like_dom_sf"/>
</dbReference>
<protein>
    <recommendedName>
        <fullName evidence="4">Molybdopterin molybdenumtransferase</fullName>
        <ecNumber evidence="4">2.10.1.1</ecNumber>
    </recommendedName>
</protein>
<dbReference type="PANTHER" id="PTHR10192:SF5">
    <property type="entry name" value="GEPHYRIN"/>
    <property type="match status" value="1"/>
</dbReference>
<comment type="cofactor">
    <cofactor evidence="4">
        <name>Mg(2+)</name>
        <dbReference type="ChEBI" id="CHEBI:18420"/>
    </cofactor>
</comment>
<dbReference type="EMBL" id="CP140153">
    <property type="protein sequence ID" value="WQH17270.1"/>
    <property type="molecule type" value="Genomic_DNA"/>
</dbReference>
<dbReference type="PANTHER" id="PTHR10192">
    <property type="entry name" value="MOLYBDOPTERIN BIOSYNTHESIS PROTEIN"/>
    <property type="match status" value="1"/>
</dbReference>
<dbReference type="CDD" id="cd00887">
    <property type="entry name" value="MoeA"/>
    <property type="match status" value="1"/>
</dbReference>
<dbReference type="InterPro" id="IPR005110">
    <property type="entry name" value="MoeA_linker/N"/>
</dbReference>
<evidence type="ECO:0000313" key="6">
    <source>
        <dbReference type="EMBL" id="WQH17270.1"/>
    </source>
</evidence>
<dbReference type="SUPFAM" id="SSF63882">
    <property type="entry name" value="MoeA N-terminal region -like"/>
    <property type="match status" value="1"/>
</dbReference>
<evidence type="ECO:0000313" key="7">
    <source>
        <dbReference type="Proteomes" id="UP001327459"/>
    </source>
</evidence>
<dbReference type="Gene3D" id="3.40.980.10">
    <property type="entry name" value="MoaB/Mog-like domain"/>
    <property type="match status" value="1"/>
</dbReference>